<organism evidence="1 2">
    <name type="scientific">Irpex rosettiformis</name>
    <dbReference type="NCBI Taxonomy" id="378272"/>
    <lineage>
        <taxon>Eukaryota</taxon>
        <taxon>Fungi</taxon>
        <taxon>Dikarya</taxon>
        <taxon>Basidiomycota</taxon>
        <taxon>Agaricomycotina</taxon>
        <taxon>Agaricomycetes</taxon>
        <taxon>Polyporales</taxon>
        <taxon>Irpicaceae</taxon>
        <taxon>Irpex</taxon>
    </lineage>
</organism>
<evidence type="ECO:0000313" key="2">
    <source>
        <dbReference type="Proteomes" id="UP001055072"/>
    </source>
</evidence>
<proteinExistence type="predicted"/>
<evidence type="ECO:0000313" key="1">
    <source>
        <dbReference type="EMBL" id="KAI0095090.1"/>
    </source>
</evidence>
<comment type="caution">
    <text evidence="1">The sequence shown here is derived from an EMBL/GenBank/DDBJ whole genome shotgun (WGS) entry which is preliminary data.</text>
</comment>
<sequence>MTATYSTTTPFRSETPAQRPHTAQAIRATATPAPLPARPPTLADDYERWYTEPIPNNRMVLALRSGIDSEVSWALERLCRLCHNEQFILNALPGLTEALVDWPSWYVKGGYLQLADPPNLFATSKDMSLWTRHALECMFILRNASCNPVNAQELVGRRTTQELILLALHRLKPDNDIHVQFLLDIVELLQSISSTSVLPPPDSHVFANPVPPLLELAGTSTDRALILSSLETLNLLFSNPPNVVHLSDNCPAFRAAIRYLPLVNDKPLIAASVNYIYTHLSHPPMTKEMLLADDLSTTLRLLVLVMLAEQEVETVSLEIPGPIFTTPAREDLVGHIHHLTQEEFDRLLPMQEPQRCYEWMKLMFDADEGGELTQVEFWNLYKDVFAVHQERCYALPASEVIKNVSLVFPSAMAMVLPGPPQRFVVRGVSRRRDNPTSSPFQCRWNGRQCSQLHFESSGDLYEHILDTHVNPHPEPQLVCSWSTCSHGPLSKPHIRGHILTHLPPSQQPPIAPGQDVNITLPYEGFPHPVTDPTTRPVPPLRSSFITFSSATKEPSSIALTALLCIRVLFRAAFASSGAAPRADEDHFGFPGIVEEVGEKEDDDELVGNGAQSDHQGEVRGRKAFVTVRHLLEGVRMNDDTLMGWITEMVDAGLSTAT</sequence>
<dbReference type="Proteomes" id="UP001055072">
    <property type="component" value="Unassembled WGS sequence"/>
</dbReference>
<reference evidence="1" key="1">
    <citation type="journal article" date="2021" name="Environ. Microbiol.">
        <title>Gene family expansions and transcriptome signatures uncover fungal adaptations to wood decay.</title>
        <authorList>
            <person name="Hage H."/>
            <person name="Miyauchi S."/>
            <person name="Viragh M."/>
            <person name="Drula E."/>
            <person name="Min B."/>
            <person name="Chaduli D."/>
            <person name="Navarro D."/>
            <person name="Favel A."/>
            <person name="Norest M."/>
            <person name="Lesage-Meessen L."/>
            <person name="Balint B."/>
            <person name="Merenyi Z."/>
            <person name="de Eugenio L."/>
            <person name="Morin E."/>
            <person name="Martinez A.T."/>
            <person name="Baldrian P."/>
            <person name="Stursova M."/>
            <person name="Martinez M.J."/>
            <person name="Novotny C."/>
            <person name="Magnuson J.K."/>
            <person name="Spatafora J.W."/>
            <person name="Maurice S."/>
            <person name="Pangilinan J."/>
            <person name="Andreopoulos W."/>
            <person name="LaButti K."/>
            <person name="Hundley H."/>
            <person name="Na H."/>
            <person name="Kuo A."/>
            <person name="Barry K."/>
            <person name="Lipzen A."/>
            <person name="Henrissat B."/>
            <person name="Riley R."/>
            <person name="Ahrendt S."/>
            <person name="Nagy L.G."/>
            <person name="Grigoriev I.V."/>
            <person name="Martin F."/>
            <person name="Rosso M.N."/>
        </authorList>
    </citation>
    <scope>NUCLEOTIDE SEQUENCE</scope>
    <source>
        <strain evidence="1">CBS 384.51</strain>
    </source>
</reference>
<gene>
    <name evidence="1" type="ORF">BDY19DRAFT_916245</name>
</gene>
<protein>
    <submittedName>
        <fullName evidence="1">Uncharacterized protein</fullName>
    </submittedName>
</protein>
<name>A0ACB8UL80_9APHY</name>
<keyword evidence="2" id="KW-1185">Reference proteome</keyword>
<dbReference type="EMBL" id="MU274900">
    <property type="protein sequence ID" value="KAI0095090.1"/>
    <property type="molecule type" value="Genomic_DNA"/>
</dbReference>
<accession>A0ACB8UL80</accession>